<dbReference type="EMBL" id="VLPK01000001">
    <property type="protein sequence ID" value="TSJ42677.1"/>
    <property type="molecule type" value="Genomic_DNA"/>
</dbReference>
<protein>
    <submittedName>
        <fullName evidence="2">DUF4397 domain-containing protein</fullName>
    </submittedName>
</protein>
<proteinExistence type="predicted"/>
<dbReference type="Pfam" id="PF14344">
    <property type="entry name" value="DUF4397"/>
    <property type="match status" value="1"/>
</dbReference>
<feature type="domain" description="DUF4397" evidence="1">
    <location>
        <begin position="146"/>
        <end position="223"/>
    </location>
</feature>
<gene>
    <name evidence="2" type="ORF">FO440_00350</name>
</gene>
<dbReference type="PROSITE" id="PS51257">
    <property type="entry name" value="PROKAR_LIPOPROTEIN"/>
    <property type="match status" value="1"/>
</dbReference>
<dbReference type="OrthoDB" id="794386at2"/>
<evidence type="ECO:0000313" key="3">
    <source>
        <dbReference type="Proteomes" id="UP000318733"/>
    </source>
</evidence>
<accession>A0A556MS13</accession>
<organism evidence="2 3">
    <name type="scientific">Mucilaginibacter corticis</name>
    <dbReference type="NCBI Taxonomy" id="2597670"/>
    <lineage>
        <taxon>Bacteria</taxon>
        <taxon>Pseudomonadati</taxon>
        <taxon>Bacteroidota</taxon>
        <taxon>Sphingobacteriia</taxon>
        <taxon>Sphingobacteriales</taxon>
        <taxon>Sphingobacteriaceae</taxon>
        <taxon>Mucilaginibacter</taxon>
    </lineage>
</organism>
<dbReference type="InterPro" id="IPR025510">
    <property type="entry name" value="DUF4397"/>
</dbReference>
<name>A0A556MS13_9SPHI</name>
<dbReference type="AlphaFoldDB" id="A0A556MS13"/>
<dbReference type="RefSeq" id="WP_144246248.1">
    <property type="nucleotide sequence ID" value="NZ_VLPK01000001.1"/>
</dbReference>
<reference evidence="2 3" key="1">
    <citation type="submission" date="2019-07" db="EMBL/GenBank/DDBJ databases">
        <authorList>
            <person name="Huq M.A."/>
        </authorList>
    </citation>
    <scope>NUCLEOTIDE SEQUENCE [LARGE SCALE GENOMIC DNA]</scope>
    <source>
        <strain evidence="2 3">MAH-19</strain>
    </source>
</reference>
<keyword evidence="3" id="KW-1185">Reference proteome</keyword>
<dbReference type="Proteomes" id="UP000318733">
    <property type="component" value="Unassembled WGS sequence"/>
</dbReference>
<comment type="caution">
    <text evidence="2">The sequence shown here is derived from an EMBL/GenBank/DDBJ whole genome shotgun (WGS) entry which is preliminary data.</text>
</comment>
<sequence length="239" mass="25549">MAEKNKVMVFLSLCFAGIMVVPFIASCGKKAGSVTPSSAKILMQVVNLSPDLQPVNLYVGLIQQSTGGFTYPTPSGYFSLTNINPPIQIRSYSSVISTVNLVNIDSVVFKPNFKYTLFVTGLRTTNTVTSIFTVDTAVNPTTGRGKVRFVNASPGSGMLDITANDTLAFKASAYKSVSKFVELPAGNYNFKVKPSGTSTIISNFQSVTIVDGKLYTLYCRGVVNGADSVAFGMGIINNR</sequence>
<evidence type="ECO:0000313" key="2">
    <source>
        <dbReference type="EMBL" id="TSJ42677.1"/>
    </source>
</evidence>
<evidence type="ECO:0000259" key="1">
    <source>
        <dbReference type="Pfam" id="PF14344"/>
    </source>
</evidence>